<dbReference type="InterPro" id="IPR052906">
    <property type="entry name" value="Type_IV_Methyl-Rstrct_Enzyme"/>
</dbReference>
<dbReference type="EMBL" id="JACANB010000001">
    <property type="protein sequence ID" value="MDM1695529.1"/>
    <property type="molecule type" value="Genomic_DNA"/>
</dbReference>
<evidence type="ECO:0000313" key="3">
    <source>
        <dbReference type="EMBL" id="MDM1695529.1"/>
    </source>
</evidence>
<feature type="transmembrane region" description="Helical" evidence="1">
    <location>
        <begin position="20"/>
        <end position="43"/>
    </location>
</feature>
<dbReference type="InterPro" id="IPR011856">
    <property type="entry name" value="tRNA_endonuc-like_dom_sf"/>
</dbReference>
<keyword evidence="1" id="KW-0472">Membrane</keyword>
<evidence type="ECO:0000259" key="2">
    <source>
        <dbReference type="Pfam" id="PF04471"/>
    </source>
</evidence>
<gene>
    <name evidence="3" type="ORF">HX099_02455</name>
</gene>
<organism evidence="3 4">
    <name type="scientific">Thiopseudomonas alkaliphila</name>
    <dbReference type="NCBI Taxonomy" id="1697053"/>
    <lineage>
        <taxon>Bacteria</taxon>
        <taxon>Pseudomonadati</taxon>
        <taxon>Pseudomonadota</taxon>
        <taxon>Gammaproteobacteria</taxon>
        <taxon>Pseudomonadales</taxon>
        <taxon>Pseudomonadaceae</taxon>
        <taxon>Thiopseudomonas</taxon>
    </lineage>
</organism>
<keyword evidence="3" id="KW-0540">Nuclease</keyword>
<sequence length="232" mass="25951">MRNQKKTPYGVRKRRSWWWLPYSLSQWHFIVGSTLLIGALGLYQHYLGYLIFIDGWQPLYPLYFVDFQQLKAELGFNLAYLSQLYVLPQLALGLLLGPFKRFKRTQVARKVASARSAKKALQGLSWQEFEVLTAEIFREQGYSVENTVEGADGGVDVIAKKKGEIYVIQCKHWNSRVGVAIIREMAGIVAASGAAKGYVVASGGFTLDAIDFARSAGVELMAAEDILHALGR</sequence>
<dbReference type="Gene3D" id="3.40.1350.10">
    <property type="match status" value="1"/>
</dbReference>
<dbReference type="Proteomes" id="UP001173465">
    <property type="component" value="Unassembled WGS sequence"/>
</dbReference>
<evidence type="ECO:0000313" key="4">
    <source>
        <dbReference type="Proteomes" id="UP001173465"/>
    </source>
</evidence>
<reference evidence="3" key="1">
    <citation type="submission" date="2020-06" db="EMBL/GenBank/DDBJ databases">
        <authorList>
            <person name="Dong N."/>
        </authorList>
    </citation>
    <scope>NUCLEOTIDE SEQUENCE</scope>
    <source>
        <strain evidence="3">DF46-2-2</strain>
    </source>
</reference>
<dbReference type="InterPro" id="IPR007560">
    <property type="entry name" value="Restrct_endonuc_IV_Mrr"/>
</dbReference>
<dbReference type="RefSeq" id="WP_053101071.1">
    <property type="nucleotide sequence ID" value="NZ_CP012359.1"/>
</dbReference>
<keyword evidence="1" id="KW-1133">Transmembrane helix</keyword>
<dbReference type="GO" id="GO:0009307">
    <property type="term" value="P:DNA restriction-modification system"/>
    <property type="evidence" value="ECO:0007669"/>
    <property type="project" value="InterPro"/>
</dbReference>
<dbReference type="InterPro" id="IPR011335">
    <property type="entry name" value="Restrct_endonuc-II-like"/>
</dbReference>
<evidence type="ECO:0000256" key="1">
    <source>
        <dbReference type="SAM" id="Phobius"/>
    </source>
</evidence>
<dbReference type="PANTHER" id="PTHR30015:SF7">
    <property type="entry name" value="TYPE IV METHYL-DIRECTED RESTRICTION ENZYME ECOKMRR"/>
    <property type="match status" value="1"/>
</dbReference>
<protein>
    <submittedName>
        <fullName evidence="3">Restriction endonuclease</fullName>
    </submittedName>
</protein>
<feature type="domain" description="Restriction endonuclease type IV Mrr" evidence="2">
    <location>
        <begin position="122"/>
        <end position="228"/>
    </location>
</feature>
<dbReference type="GO" id="GO:0015666">
    <property type="term" value="F:restriction endodeoxyribonuclease activity"/>
    <property type="evidence" value="ECO:0007669"/>
    <property type="project" value="TreeGrafter"/>
</dbReference>
<feature type="transmembrane region" description="Helical" evidence="1">
    <location>
        <begin position="78"/>
        <end position="99"/>
    </location>
</feature>
<dbReference type="GO" id="GO:0003677">
    <property type="term" value="F:DNA binding"/>
    <property type="evidence" value="ECO:0007669"/>
    <property type="project" value="InterPro"/>
</dbReference>
<comment type="caution">
    <text evidence="3">The sequence shown here is derived from an EMBL/GenBank/DDBJ whole genome shotgun (WGS) entry which is preliminary data.</text>
</comment>
<keyword evidence="1" id="KW-0812">Transmembrane</keyword>
<dbReference type="Pfam" id="PF04471">
    <property type="entry name" value="Mrr_cat"/>
    <property type="match status" value="1"/>
</dbReference>
<dbReference type="AlphaFoldDB" id="A0AAW7DP19"/>
<reference evidence="3" key="2">
    <citation type="journal article" date="2022" name="Sci. Total Environ.">
        <title>Prevalence, transmission, and molecular epidemiology of tet(X)-positive bacteria among humans, animals, and environmental niches in China: An epidemiological, and genomic-based study.</title>
        <authorList>
            <person name="Dong N."/>
            <person name="Zeng Y."/>
            <person name="Cai C."/>
            <person name="Sun C."/>
            <person name="Lu J."/>
            <person name="Liu C."/>
            <person name="Zhou H."/>
            <person name="Sun Q."/>
            <person name="Shu L."/>
            <person name="Wang H."/>
            <person name="Wang Y."/>
            <person name="Wang S."/>
            <person name="Wu C."/>
            <person name="Chan E.W."/>
            <person name="Chen G."/>
            <person name="Shen Z."/>
            <person name="Chen S."/>
            <person name="Zhang R."/>
        </authorList>
    </citation>
    <scope>NUCLEOTIDE SEQUENCE</scope>
    <source>
        <strain evidence="3">DF46-2-2</strain>
    </source>
</reference>
<name>A0AAW7DP19_9GAMM</name>
<dbReference type="SUPFAM" id="SSF52980">
    <property type="entry name" value="Restriction endonuclease-like"/>
    <property type="match status" value="1"/>
</dbReference>
<dbReference type="PANTHER" id="PTHR30015">
    <property type="entry name" value="MRR RESTRICTION SYSTEM PROTEIN"/>
    <property type="match status" value="1"/>
</dbReference>
<keyword evidence="3" id="KW-0255">Endonuclease</keyword>
<keyword evidence="3" id="KW-0378">Hydrolase</keyword>
<proteinExistence type="predicted"/>
<accession>A0AAW7DP19</accession>